<feature type="chain" id="PRO_5040450282" evidence="1">
    <location>
        <begin position="20"/>
        <end position="159"/>
    </location>
</feature>
<evidence type="ECO:0000313" key="3">
    <source>
        <dbReference type="Proteomes" id="UP000758603"/>
    </source>
</evidence>
<protein>
    <submittedName>
        <fullName evidence="2">Uncharacterized protein</fullName>
    </submittedName>
</protein>
<proteinExistence type="predicted"/>
<feature type="signal peptide" evidence="1">
    <location>
        <begin position="1"/>
        <end position="19"/>
    </location>
</feature>
<dbReference type="GeneID" id="70137914"/>
<dbReference type="OrthoDB" id="4695818at2759"/>
<sequence length="159" mass="17160">MQLIHSAFLSAGLSSLVTAIESNQVFQIPYINAHEPSGRPGNSPYCTIDFTIIDAASNASTSCSVEHGCLSDSDVALKPLPTEQSPKVCNDTSFNFYVPEYQDFGDYKVHVEHGTHEATSKTINGDNYPDGYQLNCGGSGVCNAWFANSVSPIVLDFEN</sequence>
<name>A0A9P8UWI1_9PEZI</name>
<keyword evidence="1" id="KW-0732">Signal</keyword>
<evidence type="ECO:0000313" key="2">
    <source>
        <dbReference type="EMBL" id="KAH6659698.1"/>
    </source>
</evidence>
<reference evidence="2" key="1">
    <citation type="journal article" date="2021" name="Nat. Commun.">
        <title>Genetic determinants of endophytism in the Arabidopsis root mycobiome.</title>
        <authorList>
            <person name="Mesny F."/>
            <person name="Miyauchi S."/>
            <person name="Thiergart T."/>
            <person name="Pickel B."/>
            <person name="Atanasova L."/>
            <person name="Karlsson M."/>
            <person name="Huettel B."/>
            <person name="Barry K.W."/>
            <person name="Haridas S."/>
            <person name="Chen C."/>
            <person name="Bauer D."/>
            <person name="Andreopoulos W."/>
            <person name="Pangilinan J."/>
            <person name="LaButti K."/>
            <person name="Riley R."/>
            <person name="Lipzen A."/>
            <person name="Clum A."/>
            <person name="Drula E."/>
            <person name="Henrissat B."/>
            <person name="Kohler A."/>
            <person name="Grigoriev I.V."/>
            <person name="Martin F.M."/>
            <person name="Hacquard S."/>
        </authorList>
    </citation>
    <scope>NUCLEOTIDE SEQUENCE</scope>
    <source>
        <strain evidence="2">MPI-SDFR-AT-0073</strain>
    </source>
</reference>
<dbReference type="RefSeq" id="XP_045963829.1">
    <property type="nucleotide sequence ID" value="XM_046109023.1"/>
</dbReference>
<dbReference type="AlphaFoldDB" id="A0A9P8UWI1"/>
<dbReference type="EMBL" id="JAGPXC010000001">
    <property type="protein sequence ID" value="KAH6659698.1"/>
    <property type="molecule type" value="Genomic_DNA"/>
</dbReference>
<evidence type="ECO:0000256" key="1">
    <source>
        <dbReference type="SAM" id="SignalP"/>
    </source>
</evidence>
<keyword evidence="3" id="KW-1185">Reference proteome</keyword>
<dbReference type="Proteomes" id="UP000758603">
    <property type="component" value="Unassembled WGS sequence"/>
</dbReference>
<comment type="caution">
    <text evidence="2">The sequence shown here is derived from an EMBL/GenBank/DDBJ whole genome shotgun (WGS) entry which is preliminary data.</text>
</comment>
<accession>A0A9P8UWI1</accession>
<gene>
    <name evidence="2" type="ORF">BKA67DRAFT_686196</name>
</gene>
<organism evidence="2 3">
    <name type="scientific">Truncatella angustata</name>
    <dbReference type="NCBI Taxonomy" id="152316"/>
    <lineage>
        <taxon>Eukaryota</taxon>
        <taxon>Fungi</taxon>
        <taxon>Dikarya</taxon>
        <taxon>Ascomycota</taxon>
        <taxon>Pezizomycotina</taxon>
        <taxon>Sordariomycetes</taxon>
        <taxon>Xylariomycetidae</taxon>
        <taxon>Amphisphaeriales</taxon>
        <taxon>Sporocadaceae</taxon>
        <taxon>Truncatella</taxon>
    </lineage>
</organism>